<evidence type="ECO:0000313" key="2">
    <source>
        <dbReference type="Proteomes" id="UP000504756"/>
    </source>
</evidence>
<protein>
    <submittedName>
        <fullName evidence="1">Uncharacterized protein</fullName>
    </submittedName>
</protein>
<dbReference type="AlphaFoldDB" id="A0A6L2ZUG2"/>
<evidence type="ECO:0000313" key="1">
    <source>
        <dbReference type="EMBL" id="GFO51679.1"/>
    </source>
</evidence>
<organism evidence="1 2">
    <name type="scientific">Lactococcus garvieae</name>
    <dbReference type="NCBI Taxonomy" id="1363"/>
    <lineage>
        <taxon>Bacteria</taxon>
        <taxon>Bacillati</taxon>
        <taxon>Bacillota</taxon>
        <taxon>Bacilli</taxon>
        <taxon>Lactobacillales</taxon>
        <taxon>Streptococcaceae</taxon>
        <taxon>Lactococcus</taxon>
    </lineage>
</organism>
<dbReference type="RefSeq" id="WP_176490247.1">
    <property type="nucleotide sequence ID" value="NZ_BLXU01000005.1"/>
</dbReference>
<proteinExistence type="predicted"/>
<reference evidence="1 2" key="1">
    <citation type="submission" date="2020-06" db="EMBL/GenBank/DDBJ databases">
        <title>Draft genome sequence of Lactic acid bacteria from Okinawan-style tofu.</title>
        <authorList>
            <person name="Takara I."/>
            <person name="Ikematsu S."/>
        </authorList>
    </citation>
    <scope>NUCLEOTIDE SEQUENCE [LARGE SCALE GENOMIC DNA]</scope>
    <source>
        <strain evidence="2">lg38</strain>
    </source>
</reference>
<dbReference type="Proteomes" id="UP000504756">
    <property type="component" value="Unassembled WGS sequence"/>
</dbReference>
<comment type="caution">
    <text evidence="1">The sequence shown here is derived from an EMBL/GenBank/DDBJ whole genome shotgun (WGS) entry which is preliminary data.</text>
</comment>
<name>A0A6L2ZUG2_9LACT</name>
<dbReference type="EMBL" id="BLXU01000005">
    <property type="protein sequence ID" value="GFO51679.1"/>
    <property type="molecule type" value="Genomic_DNA"/>
</dbReference>
<gene>
    <name evidence="1" type="ORF">ikelab_09540</name>
</gene>
<accession>A0A6L2ZUG2</accession>
<sequence>MRKIEEQDQRAQAVLKELTSYFGSGSLKHDWVIIFNSDQPGDYTSYGFHDKYDFKEKC</sequence>